<sequence length="67" mass="7445">MISPDTIRKTIGVIGNGTALVLFLSPSVIINSSICVSLYSKKQKKVLKTCNNIIIVLVRVHRYIQFV</sequence>
<name>A0A1D6P0D3_MAIZE</name>
<dbReference type="SMR" id="A0A1D6P0D3"/>
<gene>
    <name evidence="1" type="ORF">ZEAMMB73_Zm00001d045991</name>
</gene>
<reference evidence="1" key="1">
    <citation type="submission" date="2015-12" db="EMBL/GenBank/DDBJ databases">
        <title>Update maize B73 reference genome by single molecule sequencing technologies.</title>
        <authorList>
            <consortium name="Maize Genome Sequencing Project"/>
            <person name="Ware D."/>
        </authorList>
    </citation>
    <scope>NUCLEOTIDE SEQUENCE</scope>
    <source>
        <tissue evidence="1">Seedling</tissue>
    </source>
</reference>
<dbReference type="AlphaFoldDB" id="A0A1D6P0D3"/>
<protein>
    <submittedName>
        <fullName evidence="1">Uncharacterized protein</fullName>
    </submittedName>
</protein>
<organism evidence="1">
    <name type="scientific">Zea mays</name>
    <name type="common">Maize</name>
    <dbReference type="NCBI Taxonomy" id="4577"/>
    <lineage>
        <taxon>Eukaryota</taxon>
        <taxon>Viridiplantae</taxon>
        <taxon>Streptophyta</taxon>
        <taxon>Embryophyta</taxon>
        <taxon>Tracheophyta</taxon>
        <taxon>Spermatophyta</taxon>
        <taxon>Magnoliopsida</taxon>
        <taxon>Liliopsida</taxon>
        <taxon>Poales</taxon>
        <taxon>Poaceae</taxon>
        <taxon>PACMAD clade</taxon>
        <taxon>Panicoideae</taxon>
        <taxon>Andropogonodae</taxon>
        <taxon>Andropogoneae</taxon>
        <taxon>Tripsacinae</taxon>
        <taxon>Zea</taxon>
    </lineage>
</organism>
<evidence type="ECO:0000313" key="1">
    <source>
        <dbReference type="EMBL" id="AQL03581.1"/>
    </source>
</evidence>
<dbReference type="InParanoid" id="A0A1D6P0D3"/>
<accession>A0A1D6P0D3</accession>
<proteinExistence type="predicted"/>
<dbReference type="EMBL" id="CM000785">
    <property type="protein sequence ID" value="AQL03581.1"/>
    <property type="molecule type" value="Genomic_DNA"/>
</dbReference>